<evidence type="ECO:0000256" key="4">
    <source>
        <dbReference type="ARBA" id="ARBA00023136"/>
    </source>
</evidence>
<evidence type="ECO:0000313" key="7">
    <source>
        <dbReference type="EMBL" id="MFC7295097.1"/>
    </source>
</evidence>
<evidence type="ECO:0000256" key="5">
    <source>
        <dbReference type="SAM" id="Phobius"/>
    </source>
</evidence>
<gene>
    <name evidence="7" type="ORF">ACFQQA_10220</name>
</gene>
<comment type="subcellular location">
    <subcellularLocation>
        <location evidence="1">Membrane</location>
        <topology evidence="1">Multi-pass membrane protein</topology>
    </subcellularLocation>
</comment>
<keyword evidence="4 5" id="KW-0472">Membrane</keyword>
<dbReference type="PANTHER" id="PTHR42718:SF39">
    <property type="entry name" value="ACTINORHODIN TRANSPORTER-RELATED"/>
    <property type="match status" value="1"/>
</dbReference>
<evidence type="ECO:0000256" key="2">
    <source>
        <dbReference type="ARBA" id="ARBA00022692"/>
    </source>
</evidence>
<reference evidence="8" key="1">
    <citation type="journal article" date="2019" name="Int. J. Syst. Evol. Microbiol.">
        <title>The Global Catalogue of Microorganisms (GCM) 10K type strain sequencing project: providing services to taxonomists for standard genome sequencing and annotation.</title>
        <authorList>
            <consortium name="The Broad Institute Genomics Platform"/>
            <consortium name="The Broad Institute Genome Sequencing Center for Infectious Disease"/>
            <person name="Wu L."/>
            <person name="Ma J."/>
        </authorList>
    </citation>
    <scope>NUCLEOTIDE SEQUENCE [LARGE SCALE GENOMIC DNA]</scope>
    <source>
        <strain evidence="8">CCUG 60559</strain>
    </source>
</reference>
<evidence type="ECO:0000256" key="3">
    <source>
        <dbReference type="ARBA" id="ARBA00022989"/>
    </source>
</evidence>
<feature type="transmembrane region" description="Helical" evidence="5">
    <location>
        <begin position="454"/>
        <end position="474"/>
    </location>
</feature>
<evidence type="ECO:0000259" key="6">
    <source>
        <dbReference type="PROSITE" id="PS50850"/>
    </source>
</evidence>
<name>A0ABW2IW20_9GAMM</name>
<keyword evidence="2 5" id="KW-0812">Transmembrane</keyword>
<feature type="transmembrane region" description="Helical" evidence="5">
    <location>
        <begin position="246"/>
        <end position="263"/>
    </location>
</feature>
<comment type="caution">
    <text evidence="7">The sequence shown here is derived from an EMBL/GenBank/DDBJ whole genome shotgun (WGS) entry which is preliminary data.</text>
</comment>
<dbReference type="Proteomes" id="UP001596506">
    <property type="component" value="Unassembled WGS sequence"/>
</dbReference>
<dbReference type="Pfam" id="PF07690">
    <property type="entry name" value="MFS_1"/>
    <property type="match status" value="1"/>
</dbReference>
<feature type="transmembrane region" description="Helical" evidence="5">
    <location>
        <begin position="319"/>
        <end position="341"/>
    </location>
</feature>
<feature type="transmembrane region" description="Helical" evidence="5">
    <location>
        <begin position="381"/>
        <end position="400"/>
    </location>
</feature>
<dbReference type="RefSeq" id="WP_100688462.1">
    <property type="nucleotide sequence ID" value="NZ_JBHTBD010000003.1"/>
</dbReference>
<feature type="domain" description="Major facilitator superfamily (MFS) profile" evidence="6">
    <location>
        <begin position="23"/>
        <end position="481"/>
    </location>
</feature>
<dbReference type="EMBL" id="JBHTBD010000003">
    <property type="protein sequence ID" value="MFC7295097.1"/>
    <property type="molecule type" value="Genomic_DNA"/>
</dbReference>
<dbReference type="InterPro" id="IPR011701">
    <property type="entry name" value="MFS"/>
</dbReference>
<evidence type="ECO:0000256" key="1">
    <source>
        <dbReference type="ARBA" id="ARBA00004141"/>
    </source>
</evidence>
<feature type="transmembrane region" description="Helical" evidence="5">
    <location>
        <begin position="222"/>
        <end position="240"/>
    </location>
</feature>
<dbReference type="SUPFAM" id="SSF103473">
    <property type="entry name" value="MFS general substrate transporter"/>
    <property type="match status" value="1"/>
</dbReference>
<protein>
    <submittedName>
        <fullName evidence="7">MFS transporter</fullName>
    </submittedName>
</protein>
<feature type="transmembrane region" description="Helical" evidence="5">
    <location>
        <begin position="59"/>
        <end position="77"/>
    </location>
</feature>
<keyword evidence="3 5" id="KW-1133">Transmembrane helix</keyword>
<keyword evidence="8" id="KW-1185">Reference proteome</keyword>
<dbReference type="CDD" id="cd17321">
    <property type="entry name" value="MFS_MMR_MDR_like"/>
    <property type="match status" value="1"/>
</dbReference>
<dbReference type="PROSITE" id="PS50850">
    <property type="entry name" value="MFS"/>
    <property type="match status" value="1"/>
</dbReference>
<dbReference type="InterPro" id="IPR020846">
    <property type="entry name" value="MFS_dom"/>
</dbReference>
<feature type="transmembrane region" description="Helical" evidence="5">
    <location>
        <begin position="353"/>
        <end position="375"/>
    </location>
</feature>
<organism evidence="7 8">
    <name type="scientific">Marinobacter aromaticivorans</name>
    <dbReference type="NCBI Taxonomy" id="1494078"/>
    <lineage>
        <taxon>Bacteria</taxon>
        <taxon>Pseudomonadati</taxon>
        <taxon>Pseudomonadota</taxon>
        <taxon>Gammaproteobacteria</taxon>
        <taxon>Pseudomonadales</taxon>
        <taxon>Marinobacteraceae</taxon>
        <taxon>Marinobacter</taxon>
    </lineage>
</organism>
<feature type="transmembrane region" description="Helical" evidence="5">
    <location>
        <begin position="429"/>
        <end position="448"/>
    </location>
</feature>
<dbReference type="InterPro" id="IPR036259">
    <property type="entry name" value="MFS_trans_sf"/>
</dbReference>
<feature type="transmembrane region" description="Helical" evidence="5">
    <location>
        <begin position="293"/>
        <end position="313"/>
    </location>
</feature>
<sequence length="491" mass="52799">MTQLTTQLNTATDTISDSDRWRVLVVLLMAIFMSLMSVSVINVALASIQEGLDASQSDIQWVLSGYALTFGVVLVSAGRAGDLMGRGGFFILGVSIFTLASVAAGLAPDADWLNAARFVQGVGSGFLNPQGIGMIQQYFQGPDRARAFGFFGTTVGVSVAVGPVLGGLLIQLGGPEIGWRLTFLINVPIGLLTIGLALLWFPRPLIHKPRLLADKGLGSLDPVGALLLGLGVLAVLYPFVESRSSGLMWLLLPAGLLLFYLWVRWERWYTRRGYSPMVDLKIFATSSYRNGSVIMFLYFLGMTSVWVLIPLYAQQAVGFSAFEAGTIGIPSALLSAWSSNWAGKRVNHYGRKVVIGGLIFAVFGLLSSIAVVLLHEYTGLSIWWLMLSLAFFGLGQGSVISPNQTLTLAEVPLAYAGSSGAIMQTGQRIGTSVGIAVITAIVFSVRPYSSWHSAVSIGLLTITLITLLALTMAFKDLRDRHALLAKQRTNQ</sequence>
<feature type="transmembrane region" description="Helical" evidence="5">
    <location>
        <begin position="21"/>
        <end position="47"/>
    </location>
</feature>
<dbReference type="Gene3D" id="1.20.1250.20">
    <property type="entry name" value="MFS general substrate transporter like domains"/>
    <property type="match status" value="1"/>
</dbReference>
<proteinExistence type="predicted"/>
<accession>A0ABW2IW20</accession>
<feature type="transmembrane region" description="Helical" evidence="5">
    <location>
        <begin position="147"/>
        <end position="171"/>
    </location>
</feature>
<feature type="transmembrane region" description="Helical" evidence="5">
    <location>
        <begin position="177"/>
        <end position="201"/>
    </location>
</feature>
<feature type="transmembrane region" description="Helical" evidence="5">
    <location>
        <begin position="89"/>
        <end position="106"/>
    </location>
</feature>
<evidence type="ECO:0000313" key="8">
    <source>
        <dbReference type="Proteomes" id="UP001596506"/>
    </source>
</evidence>
<dbReference type="PANTHER" id="PTHR42718">
    <property type="entry name" value="MAJOR FACILITATOR SUPERFAMILY MULTIDRUG TRANSPORTER MFSC"/>
    <property type="match status" value="1"/>
</dbReference>
<dbReference type="Gene3D" id="1.20.1720.10">
    <property type="entry name" value="Multidrug resistance protein D"/>
    <property type="match status" value="1"/>
</dbReference>
<dbReference type="PRINTS" id="PR01036">
    <property type="entry name" value="TCRTETB"/>
</dbReference>